<evidence type="ECO:0000256" key="3">
    <source>
        <dbReference type="ARBA" id="ARBA00004763"/>
    </source>
</evidence>
<dbReference type="AlphaFoldDB" id="A0A1G6YGH1"/>
<dbReference type="PROSITE" id="PS00793">
    <property type="entry name" value="DHPS_2"/>
    <property type="match status" value="1"/>
</dbReference>
<dbReference type="CDD" id="cd00739">
    <property type="entry name" value="DHPS"/>
    <property type="match status" value="1"/>
</dbReference>
<evidence type="ECO:0000259" key="9">
    <source>
        <dbReference type="PROSITE" id="PS50972"/>
    </source>
</evidence>
<dbReference type="InterPro" id="IPR045031">
    <property type="entry name" value="DHP_synth-like"/>
</dbReference>
<dbReference type="PANTHER" id="PTHR20941:SF1">
    <property type="entry name" value="FOLIC ACID SYNTHESIS PROTEIN FOL1"/>
    <property type="match status" value="1"/>
</dbReference>
<dbReference type="Proteomes" id="UP000198757">
    <property type="component" value="Unassembled WGS sequence"/>
</dbReference>
<dbReference type="EC" id="2.5.1.15" evidence="4"/>
<keyword evidence="8" id="KW-0289">Folate biosynthesis</keyword>
<reference evidence="11" key="1">
    <citation type="submission" date="2016-10" db="EMBL/GenBank/DDBJ databases">
        <authorList>
            <person name="Varghese N."/>
            <person name="Submissions S."/>
        </authorList>
    </citation>
    <scope>NUCLEOTIDE SEQUENCE [LARGE SCALE GENOMIC DNA]</scope>
    <source>
        <strain evidence="11">DSM 25811 / CCM 8410 / LMG 26954 / E90</strain>
    </source>
</reference>
<dbReference type="SUPFAM" id="SSF51717">
    <property type="entry name" value="Dihydropteroate synthetase-like"/>
    <property type="match status" value="1"/>
</dbReference>
<evidence type="ECO:0000256" key="4">
    <source>
        <dbReference type="ARBA" id="ARBA00012458"/>
    </source>
</evidence>
<evidence type="ECO:0000256" key="5">
    <source>
        <dbReference type="ARBA" id="ARBA00022679"/>
    </source>
</evidence>
<dbReference type="GO" id="GO:0046654">
    <property type="term" value="P:tetrahydrofolate biosynthetic process"/>
    <property type="evidence" value="ECO:0007669"/>
    <property type="project" value="TreeGrafter"/>
</dbReference>
<dbReference type="OrthoDB" id="9811744at2"/>
<proteinExistence type="predicted"/>
<keyword evidence="6" id="KW-0479">Metal-binding</keyword>
<sequence>MFTLNCRGKLLSLEKPVVMGILNITEDSFYAASRHRADDALLRTAEAMLTAGASILDIGGQSTRPGSHLLPAEQEAAVVVPAIAALYKRFPETIISVDTFYSAVVKDAVQAGASMVNDISAGAFDEALFPLVAALKTPYVLMHMQGQPGTMQQHPHYSDVTLEVLDFFIEKKAALKKAGVQDIIIDPGFGFGKTNGHNFTLLKDLEQFMVLDCPLLLGVSRKGTIYKTLGTTADGALNGTTVLHTIGLLNGANILRAHDVKEAMEAILLVERYRQ</sequence>
<protein>
    <recommendedName>
        <fullName evidence="4">dihydropteroate synthase</fullName>
        <ecNumber evidence="4">2.5.1.15</ecNumber>
    </recommendedName>
</protein>
<dbReference type="InterPro" id="IPR006390">
    <property type="entry name" value="DHP_synth_dom"/>
</dbReference>
<dbReference type="STRING" id="1285928.SAMN04487894_11592"/>
<keyword evidence="7" id="KW-0460">Magnesium</keyword>
<comment type="cofactor">
    <cofactor evidence="2">
        <name>Mg(2+)</name>
        <dbReference type="ChEBI" id="CHEBI:18420"/>
    </cofactor>
</comment>
<keyword evidence="5" id="KW-0808">Transferase</keyword>
<comment type="catalytic activity">
    <reaction evidence="1">
        <text>(7,8-dihydropterin-6-yl)methyl diphosphate + 4-aminobenzoate = 7,8-dihydropteroate + diphosphate</text>
        <dbReference type="Rhea" id="RHEA:19949"/>
        <dbReference type="ChEBI" id="CHEBI:17836"/>
        <dbReference type="ChEBI" id="CHEBI:17839"/>
        <dbReference type="ChEBI" id="CHEBI:33019"/>
        <dbReference type="ChEBI" id="CHEBI:72950"/>
        <dbReference type="EC" id="2.5.1.15"/>
    </reaction>
</comment>
<organism evidence="10 11">
    <name type="scientific">Niabella drilacis (strain DSM 25811 / CCM 8410 / CCUG 62505 / LMG 26954 / E90)</name>
    <dbReference type="NCBI Taxonomy" id="1285928"/>
    <lineage>
        <taxon>Bacteria</taxon>
        <taxon>Pseudomonadati</taxon>
        <taxon>Bacteroidota</taxon>
        <taxon>Chitinophagia</taxon>
        <taxon>Chitinophagales</taxon>
        <taxon>Chitinophagaceae</taxon>
        <taxon>Niabella</taxon>
    </lineage>
</organism>
<dbReference type="InterPro" id="IPR000489">
    <property type="entry name" value="Pterin-binding_dom"/>
</dbReference>
<evidence type="ECO:0000256" key="2">
    <source>
        <dbReference type="ARBA" id="ARBA00001946"/>
    </source>
</evidence>
<dbReference type="EMBL" id="FMZO01000015">
    <property type="protein sequence ID" value="SDD88807.1"/>
    <property type="molecule type" value="Genomic_DNA"/>
</dbReference>
<gene>
    <name evidence="10" type="ORF">SAMN04487894_11592</name>
</gene>
<dbReference type="Pfam" id="PF00809">
    <property type="entry name" value="Pterin_bind"/>
    <property type="match status" value="1"/>
</dbReference>
<evidence type="ECO:0000313" key="10">
    <source>
        <dbReference type="EMBL" id="SDD88807.1"/>
    </source>
</evidence>
<evidence type="ECO:0000313" key="11">
    <source>
        <dbReference type="Proteomes" id="UP000198757"/>
    </source>
</evidence>
<feature type="domain" description="Pterin-binding" evidence="9">
    <location>
        <begin position="16"/>
        <end position="268"/>
    </location>
</feature>
<evidence type="ECO:0000256" key="8">
    <source>
        <dbReference type="ARBA" id="ARBA00022909"/>
    </source>
</evidence>
<name>A0A1G6YGH1_NIADE</name>
<dbReference type="GO" id="GO:0005829">
    <property type="term" value="C:cytosol"/>
    <property type="evidence" value="ECO:0007669"/>
    <property type="project" value="TreeGrafter"/>
</dbReference>
<dbReference type="InterPro" id="IPR011005">
    <property type="entry name" value="Dihydropteroate_synth-like_sf"/>
</dbReference>
<evidence type="ECO:0000256" key="7">
    <source>
        <dbReference type="ARBA" id="ARBA00022842"/>
    </source>
</evidence>
<dbReference type="GO" id="GO:0046872">
    <property type="term" value="F:metal ion binding"/>
    <property type="evidence" value="ECO:0007669"/>
    <property type="project" value="UniProtKB-KW"/>
</dbReference>
<dbReference type="Gene3D" id="3.20.20.20">
    <property type="entry name" value="Dihydropteroate synthase-like"/>
    <property type="match status" value="1"/>
</dbReference>
<dbReference type="GO" id="GO:0004156">
    <property type="term" value="F:dihydropteroate synthase activity"/>
    <property type="evidence" value="ECO:0007669"/>
    <property type="project" value="UniProtKB-EC"/>
</dbReference>
<evidence type="ECO:0000256" key="1">
    <source>
        <dbReference type="ARBA" id="ARBA00000012"/>
    </source>
</evidence>
<dbReference type="PROSITE" id="PS50972">
    <property type="entry name" value="PTERIN_BINDING"/>
    <property type="match status" value="1"/>
</dbReference>
<evidence type="ECO:0000256" key="6">
    <source>
        <dbReference type="ARBA" id="ARBA00022723"/>
    </source>
</evidence>
<dbReference type="GO" id="GO:0046656">
    <property type="term" value="P:folic acid biosynthetic process"/>
    <property type="evidence" value="ECO:0007669"/>
    <property type="project" value="UniProtKB-KW"/>
</dbReference>
<dbReference type="NCBIfam" id="TIGR01496">
    <property type="entry name" value="DHPS"/>
    <property type="match status" value="1"/>
</dbReference>
<accession>A0A1G6YGH1</accession>
<comment type="pathway">
    <text evidence="3">Cofactor biosynthesis; tetrahydrofolate biosynthesis; 7,8-dihydrofolate from 2-amino-4-hydroxy-6-hydroxymethyl-7,8-dihydropteridine diphosphate and 4-aminobenzoate: step 1/2.</text>
</comment>
<dbReference type="PANTHER" id="PTHR20941">
    <property type="entry name" value="FOLATE SYNTHESIS PROTEINS"/>
    <property type="match status" value="1"/>
</dbReference>
<keyword evidence="11" id="KW-1185">Reference proteome</keyword>